<feature type="chain" id="PRO_5012018383" description="Tetratricopeptide repeat-containing protein" evidence="1">
    <location>
        <begin position="21"/>
        <end position="560"/>
    </location>
</feature>
<evidence type="ECO:0008006" key="4">
    <source>
        <dbReference type="Google" id="ProtNLM"/>
    </source>
</evidence>
<keyword evidence="1" id="KW-0732">Signal</keyword>
<dbReference type="Proteomes" id="UP000219494">
    <property type="component" value="Unassembled WGS sequence"/>
</dbReference>
<dbReference type="PANTHER" id="PTHR45588">
    <property type="entry name" value="TPR DOMAIN-CONTAINING PROTEIN"/>
    <property type="match status" value="1"/>
</dbReference>
<keyword evidence="3" id="KW-1185">Reference proteome</keyword>
<feature type="signal peptide" evidence="1">
    <location>
        <begin position="1"/>
        <end position="20"/>
    </location>
</feature>
<dbReference type="InterPro" id="IPR011990">
    <property type="entry name" value="TPR-like_helical_dom_sf"/>
</dbReference>
<protein>
    <recommendedName>
        <fullName evidence="4">Tetratricopeptide repeat-containing protein</fullName>
    </recommendedName>
</protein>
<dbReference type="OrthoDB" id="9778494at2"/>
<proteinExistence type="predicted"/>
<evidence type="ECO:0000256" key="1">
    <source>
        <dbReference type="SAM" id="SignalP"/>
    </source>
</evidence>
<dbReference type="RefSeq" id="WP_097064763.1">
    <property type="nucleotide sequence ID" value="NZ_OBMI01000003.1"/>
</dbReference>
<sequence length="560" mass="59065">MRLIVTAMLLPLLTGLGAQDAPPAPATDMPAAICGGDTVRTATPELLSGFGKGGWAIATRVPAAQAFFDNGMQLGAAFAHDASIAAMKEAVRRDPACAMCVWGEAWAGGPTINYGKSAAEKTALLARAQSARRLAADGSVLERALADALVLRYQPDAKDASANLAYARALDAVVRAHPGSNALDTLAADAWLIASLEGASLKRPEIDRSIALLEGVLARDPDYTPAIHFYIHATEIVRQPGRASRYADRLAALAPAASHLLHMPGHTYYWTGRYQDAARANVAAARLGQAEAARLGQAEAARLAPTTPDAVWDVRYHAHNVHFGIGGAMMAGDAEAALFLAEPLVRRAGTATGDRAFRQMVAGMGYAAHGRYADPAAVLALPSPTLPYLTAYWQYARGEAQARLGNAAAVRAEAAAIATSFAKTSDPAAGVAAQMARIAQLVLTGRAATIEGKPKLALAAFTRAARLQEEATFTNFADPPLWWYPVRRSMAEALLGLRRPEKALVEADRVLAVLPADPMTVAVRARALSALGRRAAAQAEARRAIAAWHGDARSFRRSLS</sequence>
<gene>
    <name evidence="2" type="ORF">SAMN06297144_2959</name>
</gene>
<dbReference type="SUPFAM" id="SSF48452">
    <property type="entry name" value="TPR-like"/>
    <property type="match status" value="1"/>
</dbReference>
<name>A0A285R628_9SPHN</name>
<dbReference type="Gene3D" id="1.25.40.10">
    <property type="entry name" value="Tetratricopeptide repeat domain"/>
    <property type="match status" value="1"/>
</dbReference>
<dbReference type="AlphaFoldDB" id="A0A285R628"/>
<evidence type="ECO:0000313" key="3">
    <source>
        <dbReference type="Proteomes" id="UP000219494"/>
    </source>
</evidence>
<dbReference type="PANTHER" id="PTHR45588:SF1">
    <property type="entry name" value="WW DOMAIN-CONTAINING PROTEIN"/>
    <property type="match status" value="1"/>
</dbReference>
<evidence type="ECO:0000313" key="2">
    <source>
        <dbReference type="EMBL" id="SOB87822.1"/>
    </source>
</evidence>
<organism evidence="2 3">
    <name type="scientific">Sphingomonas guangdongensis</name>
    <dbReference type="NCBI Taxonomy" id="1141890"/>
    <lineage>
        <taxon>Bacteria</taxon>
        <taxon>Pseudomonadati</taxon>
        <taxon>Pseudomonadota</taxon>
        <taxon>Alphaproteobacteria</taxon>
        <taxon>Sphingomonadales</taxon>
        <taxon>Sphingomonadaceae</taxon>
        <taxon>Sphingomonas</taxon>
    </lineage>
</organism>
<accession>A0A285R628</accession>
<reference evidence="2 3" key="1">
    <citation type="submission" date="2017-07" db="EMBL/GenBank/DDBJ databases">
        <authorList>
            <person name="Sun Z.S."/>
            <person name="Albrecht U."/>
            <person name="Echele G."/>
            <person name="Lee C.C."/>
        </authorList>
    </citation>
    <scope>NUCLEOTIDE SEQUENCE [LARGE SCALE GENOMIC DNA]</scope>
    <source>
        <strain evidence="2 3">CGMCC 1.12672</strain>
    </source>
</reference>
<dbReference type="EMBL" id="OBMI01000003">
    <property type="protein sequence ID" value="SOB87822.1"/>
    <property type="molecule type" value="Genomic_DNA"/>
</dbReference>